<dbReference type="FunFam" id="1.20.58.670:FF:000002">
    <property type="entry name" value="Exocyst complex component"/>
    <property type="match status" value="1"/>
</dbReference>
<feature type="region of interest" description="Disordered" evidence="5">
    <location>
        <begin position="1"/>
        <end position="87"/>
    </location>
</feature>
<dbReference type="FunFam" id="1.10.357.30:FF:000010">
    <property type="match status" value="1"/>
</dbReference>
<feature type="domain" description="Exocyst complex component EXOC6/Sec15 N-terminal" evidence="7">
    <location>
        <begin position="153"/>
        <end position="320"/>
    </location>
</feature>
<evidence type="ECO:0000313" key="8">
    <source>
        <dbReference type="EMBL" id="EGC31582.1"/>
    </source>
</evidence>
<dbReference type="GO" id="GO:0006886">
    <property type="term" value="P:intracellular protein transport"/>
    <property type="evidence" value="ECO:0007669"/>
    <property type="project" value="InterPro"/>
</dbReference>
<accession>F0ZWV6</accession>
<dbReference type="GO" id="GO:0070177">
    <property type="term" value="P:contractile vacuole discharge"/>
    <property type="evidence" value="ECO:0007669"/>
    <property type="project" value="EnsemblProtists"/>
</dbReference>
<keyword evidence="3" id="KW-0268">Exocytosis</keyword>
<dbReference type="InterPro" id="IPR042044">
    <property type="entry name" value="EXOC6PINT-1/Sec15/Tip20_C_dom2"/>
</dbReference>
<dbReference type="GO" id="GO:0006887">
    <property type="term" value="P:exocytosis"/>
    <property type="evidence" value="ECO:0000318"/>
    <property type="project" value="GO_Central"/>
</dbReference>
<evidence type="ECO:0000256" key="3">
    <source>
        <dbReference type="ARBA" id="ARBA00022483"/>
    </source>
</evidence>
<dbReference type="KEGG" id="dpp:DICPUDRAFT_89602"/>
<dbReference type="InterPro" id="IPR048359">
    <property type="entry name" value="EXOC6_Sec15_N"/>
</dbReference>
<dbReference type="InterPro" id="IPR007225">
    <property type="entry name" value="EXOC6/Sec15"/>
</dbReference>
<evidence type="ECO:0000256" key="5">
    <source>
        <dbReference type="SAM" id="MobiDB-lite"/>
    </source>
</evidence>
<dbReference type="GO" id="GO:0090522">
    <property type="term" value="P:vesicle tethering involved in exocytosis"/>
    <property type="evidence" value="ECO:0007669"/>
    <property type="project" value="InterPro"/>
</dbReference>
<dbReference type="VEuPathDB" id="AmoebaDB:DICPUDRAFT_89602"/>
<comment type="similarity">
    <text evidence="1">Belongs to the SEC15 family.</text>
</comment>
<dbReference type="PANTHER" id="PTHR12702">
    <property type="entry name" value="SEC15"/>
    <property type="match status" value="1"/>
</dbReference>
<evidence type="ECO:0000256" key="2">
    <source>
        <dbReference type="ARBA" id="ARBA00022448"/>
    </source>
</evidence>
<feature type="compositionally biased region" description="Basic and acidic residues" evidence="5">
    <location>
        <begin position="1"/>
        <end position="30"/>
    </location>
</feature>
<dbReference type="RefSeq" id="XP_003291893.1">
    <property type="nucleotide sequence ID" value="XM_003291845.1"/>
</dbReference>
<dbReference type="STRING" id="5786.F0ZWV6"/>
<evidence type="ECO:0000259" key="6">
    <source>
        <dbReference type="Pfam" id="PF04091"/>
    </source>
</evidence>
<protein>
    <recommendedName>
        <fullName evidence="10">Exocyst complex component</fullName>
    </recommendedName>
</protein>
<dbReference type="Pfam" id="PF20651">
    <property type="entry name" value="EXOC6_Sec15_N"/>
    <property type="match status" value="1"/>
</dbReference>
<evidence type="ECO:0000256" key="1">
    <source>
        <dbReference type="ARBA" id="ARBA00007944"/>
    </source>
</evidence>
<feature type="compositionally biased region" description="Low complexity" evidence="5">
    <location>
        <begin position="600"/>
        <end position="627"/>
    </location>
</feature>
<dbReference type="Pfam" id="PF04091">
    <property type="entry name" value="Sec15_C"/>
    <property type="match status" value="1"/>
</dbReference>
<feature type="compositionally biased region" description="Basic residues" evidence="5">
    <location>
        <begin position="31"/>
        <end position="45"/>
    </location>
</feature>
<proteinExistence type="inferred from homology"/>
<feature type="compositionally biased region" description="Polar residues" evidence="5">
    <location>
        <begin position="75"/>
        <end position="87"/>
    </location>
</feature>
<organism evidence="8 9">
    <name type="scientific">Dictyostelium purpureum</name>
    <name type="common">Slime mold</name>
    <dbReference type="NCBI Taxonomy" id="5786"/>
    <lineage>
        <taxon>Eukaryota</taxon>
        <taxon>Amoebozoa</taxon>
        <taxon>Evosea</taxon>
        <taxon>Eumycetozoa</taxon>
        <taxon>Dictyostelia</taxon>
        <taxon>Dictyosteliales</taxon>
        <taxon>Dictyosteliaceae</taxon>
        <taxon>Dictyostelium</taxon>
    </lineage>
</organism>
<dbReference type="GeneID" id="10505649"/>
<dbReference type="InterPro" id="IPR042045">
    <property type="entry name" value="EXOC6/Sec15_C_dom1"/>
</dbReference>
<dbReference type="Gene3D" id="1.10.357.30">
    <property type="entry name" value="Exocyst complex subunit Sec15 C-terminal domain, N-terminal subdomain"/>
    <property type="match status" value="1"/>
</dbReference>
<dbReference type="GO" id="GO:0031267">
    <property type="term" value="F:small GTPase binding"/>
    <property type="evidence" value="ECO:0007669"/>
    <property type="project" value="EnsemblProtists"/>
</dbReference>
<dbReference type="EMBL" id="GL871244">
    <property type="protein sequence ID" value="EGC31582.1"/>
    <property type="molecule type" value="Genomic_DNA"/>
</dbReference>
<dbReference type="GO" id="GO:0000145">
    <property type="term" value="C:exocyst"/>
    <property type="evidence" value="ECO:0000318"/>
    <property type="project" value="GO_Central"/>
</dbReference>
<dbReference type="PANTHER" id="PTHR12702:SF0">
    <property type="entry name" value="EXOCYST COMPLEX COMPONENT 6"/>
    <property type="match status" value="1"/>
</dbReference>
<keyword evidence="2" id="KW-0813">Transport</keyword>
<feature type="domain" description="Exocyst complex subunit EXOC6/Sec15 C-terminal" evidence="6">
    <location>
        <begin position="531"/>
        <end position="930"/>
    </location>
</feature>
<dbReference type="eggNOG" id="KOG2176">
    <property type="taxonomic scope" value="Eukaryota"/>
</dbReference>
<gene>
    <name evidence="8" type="ORF">DICPUDRAFT_89602</name>
</gene>
<dbReference type="InParanoid" id="F0ZWV6"/>
<dbReference type="Gene3D" id="1.20.58.670">
    <property type="entry name" value="Dsl1p vesicle tethering complex, Tip20p subunit, domain D"/>
    <property type="match status" value="1"/>
</dbReference>
<keyword evidence="4" id="KW-0175">Coiled coil</keyword>
<dbReference type="InterPro" id="IPR046361">
    <property type="entry name" value="EXOC6/Sec15_C"/>
</dbReference>
<evidence type="ECO:0000259" key="7">
    <source>
        <dbReference type="Pfam" id="PF20651"/>
    </source>
</evidence>
<dbReference type="AlphaFoldDB" id="F0ZWV6"/>
<name>F0ZWV6_DICPU</name>
<reference evidence="9" key="1">
    <citation type="journal article" date="2011" name="Genome Biol.">
        <title>Comparative genomics of the social amoebae Dictyostelium discoideum and Dictyostelium purpureum.</title>
        <authorList>
            <consortium name="US DOE Joint Genome Institute (JGI-PGF)"/>
            <person name="Sucgang R."/>
            <person name="Kuo A."/>
            <person name="Tian X."/>
            <person name="Salerno W."/>
            <person name="Parikh A."/>
            <person name="Feasley C.L."/>
            <person name="Dalin E."/>
            <person name="Tu H."/>
            <person name="Huang E."/>
            <person name="Barry K."/>
            <person name="Lindquist E."/>
            <person name="Shapiro H."/>
            <person name="Bruce D."/>
            <person name="Schmutz J."/>
            <person name="Salamov A."/>
            <person name="Fey P."/>
            <person name="Gaudet P."/>
            <person name="Anjard C."/>
            <person name="Babu M.M."/>
            <person name="Basu S."/>
            <person name="Bushmanova Y."/>
            <person name="van der Wel H."/>
            <person name="Katoh-Kurasawa M."/>
            <person name="Dinh C."/>
            <person name="Coutinho P.M."/>
            <person name="Saito T."/>
            <person name="Elias M."/>
            <person name="Schaap P."/>
            <person name="Kay R.R."/>
            <person name="Henrissat B."/>
            <person name="Eichinger L."/>
            <person name="Rivero F."/>
            <person name="Putnam N.H."/>
            <person name="West C.M."/>
            <person name="Loomis W.F."/>
            <person name="Chisholm R.L."/>
            <person name="Shaulsky G."/>
            <person name="Strassmann J.E."/>
            <person name="Queller D.C."/>
            <person name="Kuspa A."/>
            <person name="Grigoriev I.V."/>
        </authorList>
    </citation>
    <scope>NUCLEOTIDE SEQUENCE [LARGE SCALE GENOMIC DNA]</scope>
    <source>
        <strain evidence="9">QSDP1</strain>
    </source>
</reference>
<dbReference type="OMA" id="FPFHSEQ"/>
<evidence type="ECO:0000256" key="4">
    <source>
        <dbReference type="ARBA" id="ARBA00023054"/>
    </source>
</evidence>
<sequence>MKTSDKESKEEKKERKEKKRQDKKEALQLKKKEKKEKKDLKKNKGRAGSIDSSTLSGREELDDDDDLTSSTNSNANEQNIPTENLRTFNAGEKKGIYSIDQSSQQDQQQKTLISQSEIFSSESFLIAVSDTDHLGPAIKSVFENNKEKEIITTLNNYIAQKDLDIEKICGENHEGFINSVTAFLGLKGDNLDLKQDVINLNYELQEIGNKYVNKAEELFAFKQIKDNIKKTKEILNNCQYVILLGMKIDEYVANKKYFQAIKNMDQLHNVYLKRLSDFQFARNMDYNIPIMKEKIKRLVRDDFNEWMVDIKEKSSTIGKLGMIQTSKKLMKEREINPLKIKTTFGENEQIWDSILNITNKNQNPIGSLSLNDTQQQSSPFSKSINENDLKNDINQFSPFDEANIDFHPLYQCLFIYSSLGMIEEFQTYYTENRSKQFSNVIKPKDSGQVWETYLQQILGYFMIESKVIESTQPFLSKTTINENWNSALVKVTSVLQELFTDCHDTLPLIAFKKFVLIFTNTMSFYSYHVQPLYYFLDTMKEKYCHYSIIEAVNRFTQILENESHASLIVESLEEYKSLILANKLDILELQQQLQLKLQQQEESNNNNVNNNNNNNMTNSNSNDNINSFDTEEERDEKIIKQLPKSFLFSKMVPQFYALIKKFISEFYEFADQLTENENFIIRSTDILIKKINEVLYSFITQSQAVPQVIQLVINLQHLLSACSFFKDYLNSLILGEDYQKNLSITNETNKVILSSQNLLYTTKSHGEKLIIKLCERKIIDLMSSADNIDWFPMASDDRPRDYIIDVCTFLEVTLPFISPLSQNLKEEFITKAFKIVSESLYSLITSEQLKKLNLNGVKCFDADLKYMESYVKQKANEKERTTTTSRNMVGYFVELRQLVNLLLSDNPEEYCEPRIKSRQYNLLTNTQQILMILNKYKEESKGFTTSKEIKDRNKKISDAIRKIKDI</sequence>
<dbReference type="Proteomes" id="UP000001064">
    <property type="component" value="Unassembled WGS sequence"/>
</dbReference>
<dbReference type="FunCoup" id="F0ZWV6">
    <property type="interactions" value="542"/>
</dbReference>
<feature type="region of interest" description="Disordered" evidence="5">
    <location>
        <begin position="600"/>
        <end position="630"/>
    </location>
</feature>
<keyword evidence="9" id="KW-1185">Reference proteome</keyword>
<evidence type="ECO:0000313" key="9">
    <source>
        <dbReference type="Proteomes" id="UP000001064"/>
    </source>
</evidence>
<dbReference type="GO" id="GO:0006893">
    <property type="term" value="P:Golgi to plasma membrane transport"/>
    <property type="evidence" value="ECO:0000318"/>
    <property type="project" value="GO_Central"/>
</dbReference>
<dbReference type="OrthoDB" id="10267033at2759"/>
<evidence type="ECO:0008006" key="10">
    <source>
        <dbReference type="Google" id="ProtNLM"/>
    </source>
</evidence>